<keyword evidence="3" id="KW-0804">Transcription</keyword>
<dbReference type="InterPro" id="IPR050109">
    <property type="entry name" value="HTH-type_TetR-like_transc_reg"/>
</dbReference>
<evidence type="ECO:0000313" key="7">
    <source>
        <dbReference type="Proteomes" id="UP000282551"/>
    </source>
</evidence>
<dbReference type="GO" id="GO:0000976">
    <property type="term" value="F:transcription cis-regulatory region binding"/>
    <property type="evidence" value="ECO:0007669"/>
    <property type="project" value="TreeGrafter"/>
</dbReference>
<evidence type="ECO:0000313" key="6">
    <source>
        <dbReference type="EMBL" id="VEG45150.1"/>
    </source>
</evidence>
<keyword evidence="7" id="KW-1185">Reference proteome</keyword>
<dbReference type="OrthoDB" id="3212503at2"/>
<dbReference type="InterPro" id="IPR001647">
    <property type="entry name" value="HTH_TetR"/>
</dbReference>
<dbReference type="InterPro" id="IPR009057">
    <property type="entry name" value="Homeodomain-like_sf"/>
</dbReference>
<dbReference type="AlphaFoldDB" id="A0A3S4VDN8"/>
<evidence type="ECO:0000256" key="1">
    <source>
        <dbReference type="ARBA" id="ARBA00023015"/>
    </source>
</evidence>
<protein>
    <submittedName>
        <fullName evidence="6">Transcriptional regulator</fullName>
    </submittedName>
</protein>
<dbReference type="GO" id="GO:0003700">
    <property type="term" value="F:DNA-binding transcription factor activity"/>
    <property type="evidence" value="ECO:0007669"/>
    <property type="project" value="TreeGrafter"/>
</dbReference>
<evidence type="ECO:0000256" key="2">
    <source>
        <dbReference type="ARBA" id="ARBA00023125"/>
    </source>
</evidence>
<dbReference type="PROSITE" id="PS50977">
    <property type="entry name" value="HTH_TETR_2"/>
    <property type="match status" value="1"/>
</dbReference>
<evidence type="ECO:0000259" key="5">
    <source>
        <dbReference type="PROSITE" id="PS50977"/>
    </source>
</evidence>
<feature type="DNA-binding region" description="H-T-H motif" evidence="4">
    <location>
        <begin position="39"/>
        <end position="58"/>
    </location>
</feature>
<dbReference type="EMBL" id="LR134355">
    <property type="protein sequence ID" value="VEG45150.1"/>
    <property type="molecule type" value="Genomic_DNA"/>
</dbReference>
<sequence>MGRKGWAGAPPSDDAEARQRIIGAARHCLQRGGGQAQPTLSEVAETLGITRRTVYRYFASTEELLSEVADVALRGFVDEIASRIAHLAATDQLVEVVAHIIERLPHQSELTLLVANDHSHQFSRRMLDPDVIQRCREILLRTDIDWAALGYDDHLIDDLIEFLLRIIQSMIIAPRNPPRTPTELRAFLRRWVTPALSTVPR</sequence>
<gene>
    <name evidence="6" type="ORF">NCTC10485_00443</name>
</gene>
<dbReference type="SUPFAM" id="SSF46689">
    <property type="entry name" value="Homeodomain-like"/>
    <property type="match status" value="1"/>
</dbReference>
<proteinExistence type="predicted"/>
<organism evidence="6 7">
    <name type="scientific">Mycolicibacterium chitae</name>
    <name type="common">Mycobacterium chitae</name>
    <dbReference type="NCBI Taxonomy" id="1792"/>
    <lineage>
        <taxon>Bacteria</taxon>
        <taxon>Bacillati</taxon>
        <taxon>Actinomycetota</taxon>
        <taxon>Actinomycetes</taxon>
        <taxon>Mycobacteriales</taxon>
        <taxon>Mycobacteriaceae</taxon>
        <taxon>Mycolicibacterium</taxon>
    </lineage>
</organism>
<evidence type="ECO:0000256" key="3">
    <source>
        <dbReference type="ARBA" id="ARBA00023163"/>
    </source>
</evidence>
<dbReference type="PANTHER" id="PTHR30055">
    <property type="entry name" value="HTH-TYPE TRANSCRIPTIONAL REGULATOR RUTR"/>
    <property type="match status" value="1"/>
</dbReference>
<keyword evidence="2 4" id="KW-0238">DNA-binding</keyword>
<dbReference type="RefSeq" id="WP_126332237.1">
    <property type="nucleotide sequence ID" value="NZ_AP022604.1"/>
</dbReference>
<feature type="domain" description="HTH tetR-type" evidence="5">
    <location>
        <begin position="15"/>
        <end position="76"/>
    </location>
</feature>
<dbReference type="Proteomes" id="UP000282551">
    <property type="component" value="Chromosome"/>
</dbReference>
<name>A0A3S4VDN8_MYCCI</name>
<dbReference type="Pfam" id="PF00440">
    <property type="entry name" value="TetR_N"/>
    <property type="match status" value="1"/>
</dbReference>
<dbReference type="Gene3D" id="1.10.357.10">
    <property type="entry name" value="Tetracycline Repressor, domain 2"/>
    <property type="match status" value="1"/>
</dbReference>
<accession>A0A3S4VDN8</accession>
<reference evidence="6 7" key="1">
    <citation type="submission" date="2018-12" db="EMBL/GenBank/DDBJ databases">
        <authorList>
            <consortium name="Pathogen Informatics"/>
        </authorList>
    </citation>
    <scope>NUCLEOTIDE SEQUENCE [LARGE SCALE GENOMIC DNA]</scope>
    <source>
        <strain evidence="6 7">NCTC10485</strain>
    </source>
</reference>
<keyword evidence="1" id="KW-0805">Transcription regulation</keyword>
<dbReference type="PANTHER" id="PTHR30055:SF238">
    <property type="entry name" value="MYCOFACTOCIN BIOSYNTHESIS TRANSCRIPTIONAL REGULATOR MFTR-RELATED"/>
    <property type="match status" value="1"/>
</dbReference>
<evidence type="ECO:0000256" key="4">
    <source>
        <dbReference type="PROSITE-ProRule" id="PRU00335"/>
    </source>
</evidence>